<sequence length="785" mass="87922">MLKIIAAGYILAASTLALGAATLESSAGSVRMVVELGPSPIERVEIKVDGQWVPALFSAQAATRVVTLGTPNTPHSCVLQTEDVIPNGILLRGDCGIGKFEQRIHLTPEPDELNVTVRFMPESGVRINSVEDRYDFAPGRRAADDPEGPVDFVWSQNIKNEADDDIPSWSFKSPVVMLQQGPVFAALMPKLSERLSVPLALDLDVTSQKLPWLAYGAIPSQPYGHSYFRRSTTGEPKVIETSTPVGQEGVIEYRYSIVASQQPSKLGYRRAVRLLWQQQGREELLSSYDAQRNVTRPWLVTFQDWSTDTWLRYADEVYRGFPCGSKQCGTLASFRNPGGHWEQQTGPDAWFNPWFETLRTAYGWYLYGRRTDNADIQHKAESVLNLVLSSPRDGGAFSTIYLVDSKQWLHSDGWAGYGDDYHAFGMSWTGYWMLKWGKDLTPDREQEIVAFLRPFGDFLVKQQLASGVIPAWYDSDLKPREEFRDFNAETAASGLFLASLAEATGDHDYLAAARKTMDFVTREVLPRQRWFDFETFLSCARKPFDFYDPWTAQYPQNNLSQIQAAAAYLKLYQITKEQEYLTTGTHVLDYLLLTQQVWNNPAFSPKLVGGFTTQNTDAEWSDAREAYAAVLLWHYYQATGNQEYLERAVGAARSTFAIAPWENWAHTGFTDESGALTGFHWGPGSGMTSVEMMHPMLGDAYIDLSNDAGVCFNACSIRDLRIRGDHIFFNLDAVSSLGKINIHFAGANEAATYQIIWNGNQSDMIAGKSIVQNGFAVSLTTDKKK</sequence>
<dbReference type="SUPFAM" id="SSF48208">
    <property type="entry name" value="Six-hairpin glycosidases"/>
    <property type="match status" value="2"/>
</dbReference>
<evidence type="ECO:0000256" key="1">
    <source>
        <dbReference type="SAM" id="SignalP"/>
    </source>
</evidence>
<evidence type="ECO:0008006" key="4">
    <source>
        <dbReference type="Google" id="ProtNLM"/>
    </source>
</evidence>
<dbReference type="Gene3D" id="1.50.10.20">
    <property type="match status" value="1"/>
</dbReference>
<evidence type="ECO:0000313" key="2">
    <source>
        <dbReference type="EMBL" id="GGA62997.1"/>
    </source>
</evidence>
<comment type="caution">
    <text evidence="2">The sequence shown here is derived from an EMBL/GenBank/DDBJ whole genome shotgun (WGS) entry which is preliminary data.</text>
</comment>
<reference evidence="2" key="1">
    <citation type="journal article" date="2014" name="Int. J. Syst. Evol. Microbiol.">
        <title>Complete genome sequence of Corynebacterium casei LMG S-19264T (=DSM 44701T), isolated from a smear-ripened cheese.</title>
        <authorList>
            <consortium name="US DOE Joint Genome Institute (JGI-PGF)"/>
            <person name="Walter F."/>
            <person name="Albersmeier A."/>
            <person name="Kalinowski J."/>
            <person name="Ruckert C."/>
        </authorList>
    </citation>
    <scope>NUCLEOTIDE SEQUENCE</scope>
    <source>
        <strain evidence="2">CGMCC 1.15447</strain>
    </source>
</reference>
<accession>A0A916RQC6</accession>
<dbReference type="Proteomes" id="UP000648801">
    <property type="component" value="Unassembled WGS sequence"/>
</dbReference>
<organism evidence="2 3">
    <name type="scientific">Edaphobacter acidisoli</name>
    <dbReference type="NCBI Taxonomy" id="2040573"/>
    <lineage>
        <taxon>Bacteria</taxon>
        <taxon>Pseudomonadati</taxon>
        <taxon>Acidobacteriota</taxon>
        <taxon>Terriglobia</taxon>
        <taxon>Terriglobales</taxon>
        <taxon>Acidobacteriaceae</taxon>
        <taxon>Edaphobacter</taxon>
    </lineage>
</organism>
<keyword evidence="1" id="KW-0732">Signal</keyword>
<dbReference type="RefSeq" id="WP_188758453.1">
    <property type="nucleotide sequence ID" value="NZ_BMJB01000001.1"/>
</dbReference>
<protein>
    <recommendedName>
        <fullName evidence="4">Alpha-L-rhamnosidase six-hairpin glycosidase domain-containing protein</fullName>
    </recommendedName>
</protein>
<feature type="chain" id="PRO_5037019328" description="Alpha-L-rhamnosidase six-hairpin glycosidase domain-containing protein" evidence="1">
    <location>
        <begin position="20"/>
        <end position="785"/>
    </location>
</feature>
<proteinExistence type="predicted"/>
<gene>
    <name evidence="2" type="ORF">GCM10011507_13250</name>
</gene>
<dbReference type="AlphaFoldDB" id="A0A916RQC6"/>
<dbReference type="EMBL" id="BMJB01000001">
    <property type="protein sequence ID" value="GGA62997.1"/>
    <property type="molecule type" value="Genomic_DNA"/>
</dbReference>
<dbReference type="InterPro" id="IPR008928">
    <property type="entry name" value="6-hairpin_glycosidase_sf"/>
</dbReference>
<feature type="signal peptide" evidence="1">
    <location>
        <begin position="1"/>
        <end position="19"/>
    </location>
</feature>
<keyword evidence="3" id="KW-1185">Reference proteome</keyword>
<reference evidence="2" key="2">
    <citation type="submission" date="2020-09" db="EMBL/GenBank/DDBJ databases">
        <authorList>
            <person name="Sun Q."/>
            <person name="Zhou Y."/>
        </authorList>
    </citation>
    <scope>NUCLEOTIDE SEQUENCE</scope>
    <source>
        <strain evidence="2">CGMCC 1.15447</strain>
    </source>
</reference>
<dbReference type="GO" id="GO:0005975">
    <property type="term" value="P:carbohydrate metabolic process"/>
    <property type="evidence" value="ECO:0007669"/>
    <property type="project" value="InterPro"/>
</dbReference>
<evidence type="ECO:0000313" key="3">
    <source>
        <dbReference type="Proteomes" id="UP000648801"/>
    </source>
</evidence>
<name>A0A916RQC6_9BACT</name>